<dbReference type="CDD" id="cd06169">
    <property type="entry name" value="BMC"/>
    <property type="match status" value="1"/>
</dbReference>
<evidence type="ECO:0000259" key="3">
    <source>
        <dbReference type="SMART" id="SM00877"/>
    </source>
</evidence>
<name>A0A368XVL5_9BACI</name>
<protein>
    <submittedName>
        <fullName evidence="4">BMC domain-containing protein</fullName>
    </submittedName>
</protein>
<accession>A0A368XVL5</accession>
<dbReference type="AlphaFoldDB" id="A0A368XVL5"/>
<dbReference type="RefSeq" id="WP_114352492.1">
    <property type="nucleotide sequence ID" value="NZ_QPJJ01000005.1"/>
</dbReference>
<keyword evidence="5" id="KW-1185">Reference proteome</keyword>
<dbReference type="Pfam" id="PF00936">
    <property type="entry name" value="BMC"/>
    <property type="match status" value="1"/>
</dbReference>
<evidence type="ECO:0000256" key="2">
    <source>
        <dbReference type="ARBA" id="ARBA00024446"/>
    </source>
</evidence>
<dbReference type="Proteomes" id="UP000252585">
    <property type="component" value="Unassembled WGS sequence"/>
</dbReference>
<dbReference type="GO" id="GO:0031469">
    <property type="term" value="C:bacterial microcompartment"/>
    <property type="evidence" value="ECO:0007669"/>
    <property type="project" value="UniProtKB-SubCell"/>
</dbReference>
<dbReference type="SUPFAM" id="SSF143414">
    <property type="entry name" value="CcmK-like"/>
    <property type="match status" value="1"/>
</dbReference>
<dbReference type="OrthoDB" id="9812608at2"/>
<proteinExistence type="predicted"/>
<dbReference type="InterPro" id="IPR000249">
    <property type="entry name" value="BMC_dom"/>
</dbReference>
<gene>
    <name evidence="4" type="ORF">DFR57_105119</name>
</gene>
<organism evidence="4 5">
    <name type="scientific">Saliterribacillus persicus</name>
    <dbReference type="NCBI Taxonomy" id="930114"/>
    <lineage>
        <taxon>Bacteria</taxon>
        <taxon>Bacillati</taxon>
        <taxon>Bacillota</taxon>
        <taxon>Bacilli</taxon>
        <taxon>Bacillales</taxon>
        <taxon>Bacillaceae</taxon>
        <taxon>Saliterribacillus</taxon>
    </lineage>
</organism>
<dbReference type="EMBL" id="QPJJ01000005">
    <property type="protein sequence ID" value="RCW71935.1"/>
    <property type="molecule type" value="Genomic_DNA"/>
</dbReference>
<feature type="domain" description="Bacterial microcompartment" evidence="3">
    <location>
        <begin position="3"/>
        <end position="86"/>
    </location>
</feature>
<sequence length="107" mass="11557">MAQAVGMLEVQGYSVALVAMDEACKAADLKIEAMDCNNPSNERKPQIPVIVQVKFTGKLSDVQIGLEVARKTASNFIDDKDILTHLIASHADGLENLLPLGKVKQPK</sequence>
<evidence type="ECO:0000313" key="5">
    <source>
        <dbReference type="Proteomes" id="UP000252585"/>
    </source>
</evidence>
<evidence type="ECO:0000313" key="4">
    <source>
        <dbReference type="EMBL" id="RCW71935.1"/>
    </source>
</evidence>
<evidence type="ECO:0000256" key="1">
    <source>
        <dbReference type="ARBA" id="ARBA00024322"/>
    </source>
</evidence>
<dbReference type="SMART" id="SM00877">
    <property type="entry name" value="BMC"/>
    <property type="match status" value="1"/>
</dbReference>
<dbReference type="Gene3D" id="3.30.70.1710">
    <property type="match status" value="1"/>
</dbReference>
<comment type="caution">
    <text evidence="4">The sequence shown here is derived from an EMBL/GenBank/DDBJ whole genome shotgun (WGS) entry which is preliminary data.</text>
</comment>
<keyword evidence="2" id="KW-1283">Bacterial microcompartment</keyword>
<dbReference type="InterPro" id="IPR037233">
    <property type="entry name" value="CcmK-like_sf"/>
</dbReference>
<reference evidence="4 5" key="1">
    <citation type="submission" date="2018-07" db="EMBL/GenBank/DDBJ databases">
        <title>Genomic Encyclopedia of Type Strains, Phase IV (KMG-IV): sequencing the most valuable type-strain genomes for metagenomic binning, comparative biology and taxonomic classification.</title>
        <authorList>
            <person name="Goeker M."/>
        </authorList>
    </citation>
    <scope>NUCLEOTIDE SEQUENCE [LARGE SCALE GENOMIC DNA]</scope>
    <source>
        <strain evidence="4 5">DSM 27696</strain>
    </source>
</reference>
<comment type="subcellular location">
    <subcellularLocation>
        <location evidence="1">Bacterial microcompartment</location>
    </subcellularLocation>
</comment>